<protein>
    <submittedName>
        <fullName evidence="1">Uncharacterized protein</fullName>
    </submittedName>
</protein>
<reference evidence="1 2" key="1">
    <citation type="submission" date="2021-06" db="EMBL/GenBank/DDBJ databases">
        <title>Caerostris darwini draft genome.</title>
        <authorList>
            <person name="Kono N."/>
            <person name="Arakawa K."/>
        </authorList>
    </citation>
    <scope>NUCLEOTIDE SEQUENCE [LARGE SCALE GENOMIC DNA]</scope>
</reference>
<comment type="caution">
    <text evidence="1">The sequence shown here is derived from an EMBL/GenBank/DDBJ whole genome shotgun (WGS) entry which is preliminary data.</text>
</comment>
<evidence type="ECO:0000313" key="2">
    <source>
        <dbReference type="Proteomes" id="UP001054837"/>
    </source>
</evidence>
<accession>A0AAV4Q0I3</accession>
<dbReference type="EMBL" id="BPLQ01003630">
    <property type="protein sequence ID" value="GIY01959.1"/>
    <property type="molecule type" value="Genomic_DNA"/>
</dbReference>
<proteinExistence type="predicted"/>
<dbReference type="AlphaFoldDB" id="A0AAV4Q0I3"/>
<sequence>MTVLIRGTDNVHVGETYGKVYNNINVKLPDGSVKHMQGYEIKGHCYGCLVDRVSFEEDQGFFTGKVKVIKIGKQRILIKPYSKEKLTMMMIKRTNTV</sequence>
<keyword evidence="2" id="KW-1185">Reference proteome</keyword>
<organism evidence="1 2">
    <name type="scientific">Caerostris darwini</name>
    <dbReference type="NCBI Taxonomy" id="1538125"/>
    <lineage>
        <taxon>Eukaryota</taxon>
        <taxon>Metazoa</taxon>
        <taxon>Ecdysozoa</taxon>
        <taxon>Arthropoda</taxon>
        <taxon>Chelicerata</taxon>
        <taxon>Arachnida</taxon>
        <taxon>Araneae</taxon>
        <taxon>Araneomorphae</taxon>
        <taxon>Entelegynae</taxon>
        <taxon>Araneoidea</taxon>
        <taxon>Araneidae</taxon>
        <taxon>Caerostris</taxon>
    </lineage>
</organism>
<name>A0AAV4Q0I3_9ARAC</name>
<gene>
    <name evidence="1" type="ORF">CDAR_81531</name>
</gene>
<dbReference type="Proteomes" id="UP001054837">
    <property type="component" value="Unassembled WGS sequence"/>
</dbReference>
<evidence type="ECO:0000313" key="1">
    <source>
        <dbReference type="EMBL" id="GIY01959.1"/>
    </source>
</evidence>